<organism evidence="1 2">
    <name type="scientific">Actinobacillus pleuropneumoniae</name>
    <name type="common">Haemophilus pleuropneumoniae</name>
    <dbReference type="NCBI Taxonomy" id="715"/>
    <lineage>
        <taxon>Bacteria</taxon>
        <taxon>Pseudomonadati</taxon>
        <taxon>Pseudomonadota</taxon>
        <taxon>Gammaproteobacteria</taxon>
        <taxon>Pasteurellales</taxon>
        <taxon>Pasteurellaceae</taxon>
        <taxon>Actinobacillus</taxon>
    </lineage>
</organism>
<evidence type="ECO:0000313" key="1">
    <source>
        <dbReference type="EMBL" id="MCY6525106.1"/>
    </source>
</evidence>
<dbReference type="AlphaFoldDB" id="A0A9Q4HBI3"/>
<proteinExistence type="predicted"/>
<comment type="caution">
    <text evidence="1">The sequence shown here is derived from an EMBL/GenBank/DDBJ whole genome shotgun (WGS) entry which is preliminary data.</text>
</comment>
<dbReference type="Proteomes" id="UP001077788">
    <property type="component" value="Unassembled WGS sequence"/>
</dbReference>
<name>A0A9Q4HBI3_ACTPL</name>
<gene>
    <name evidence="1" type="ORF">OYG11_12990</name>
</gene>
<evidence type="ECO:0000313" key="2">
    <source>
        <dbReference type="Proteomes" id="UP001077788"/>
    </source>
</evidence>
<feature type="non-terminal residue" evidence="1">
    <location>
        <position position="1"/>
    </location>
</feature>
<dbReference type="RefSeq" id="WP_267992503.1">
    <property type="nucleotide sequence ID" value="NZ_JAPQFC010001327.1"/>
</dbReference>
<accession>A0A9Q4HBI3</accession>
<dbReference type="EMBL" id="JAPQFC010001327">
    <property type="protein sequence ID" value="MCY6525106.1"/>
    <property type="molecule type" value="Genomic_DNA"/>
</dbReference>
<protein>
    <submittedName>
        <fullName evidence="1">Uncharacterized protein</fullName>
    </submittedName>
</protein>
<reference evidence="1" key="2">
    <citation type="submission" date="2022-12" db="EMBL/GenBank/DDBJ databases">
        <authorList>
            <person name="Kardos G."/>
            <person name="Sarkozi R."/>
            <person name="Laczko L."/>
            <person name="Marton S."/>
            <person name="Makrai L."/>
            <person name="Banyai K."/>
            <person name="Fodor L."/>
        </authorList>
    </citation>
    <scope>NUCLEOTIDE SEQUENCE</scope>
    <source>
        <strain evidence="1">84/14</strain>
    </source>
</reference>
<reference evidence="1" key="1">
    <citation type="journal article" date="2021" name="Vet Sci">
        <title>O-Serogroups and Pathovirotypes of Escherichia coli Isolated from Post-Weaning Piglets Showing Diarrhoea and/or Oedema in South Korea.</title>
        <authorList>
            <person name="Byun J.W."/>
            <person name="Moon B.Y."/>
            <person name="Do K.H."/>
            <person name="Lee K."/>
            <person name="Lee H.Y."/>
            <person name="Kim W.I."/>
            <person name="So B."/>
            <person name="Lee W.K."/>
        </authorList>
    </citation>
    <scope>NUCLEOTIDE SEQUENCE</scope>
    <source>
        <strain evidence="1">84/14</strain>
    </source>
</reference>
<sequence length="87" mass="9416">DLGFSMKSFVNRNRPLLGNLTLYRKIAVSRGILKSEPFALPITDALLLPIFDMRCAVPPHGGEKGVPPALVFPSISFVNQISAPLAL</sequence>